<dbReference type="PANTHER" id="PTHR43963:SF4">
    <property type="entry name" value="CARBONYL REDUCTASE (NADPH)"/>
    <property type="match status" value="1"/>
</dbReference>
<dbReference type="EMBL" id="KV595712">
    <property type="protein sequence ID" value="OPL21057.1"/>
    <property type="molecule type" value="Genomic_DNA"/>
</dbReference>
<dbReference type="AlphaFoldDB" id="A0A3R5Q393"/>
<reference evidence="4 5" key="1">
    <citation type="journal article" date="2016" name="PLoS ONE">
        <title>A First Insight into the Genome of the Filter-Feeder Mussel Mytilus galloprovincialis.</title>
        <authorList>
            <person name="Murgarella M."/>
            <person name="Puiu D."/>
            <person name="Novoa B."/>
            <person name="Figueras A."/>
            <person name="Posada D."/>
            <person name="Canchaya C."/>
        </authorList>
    </citation>
    <scope>NUCLEOTIDE SEQUENCE [LARGE SCALE GENOMIC DNA]</scope>
    <source>
        <tissue evidence="4">Muscle</tissue>
    </source>
</reference>
<evidence type="ECO:0000256" key="2">
    <source>
        <dbReference type="ARBA" id="ARBA00022857"/>
    </source>
</evidence>
<dbReference type="GO" id="GO:0004090">
    <property type="term" value="F:carbonyl reductase (NADPH) activity"/>
    <property type="evidence" value="ECO:0007669"/>
    <property type="project" value="TreeGrafter"/>
</dbReference>
<dbReference type="SUPFAM" id="SSF51735">
    <property type="entry name" value="NAD(P)-binding Rossmann-fold domains"/>
    <property type="match status" value="1"/>
</dbReference>
<keyword evidence="5" id="KW-1185">Reference proteome</keyword>
<dbReference type="InterPro" id="IPR036291">
    <property type="entry name" value="NAD(P)-bd_dom_sf"/>
</dbReference>
<evidence type="ECO:0000256" key="1">
    <source>
        <dbReference type="ARBA" id="ARBA00006484"/>
    </source>
</evidence>
<dbReference type="Pfam" id="PF00106">
    <property type="entry name" value="adh_short"/>
    <property type="match status" value="1"/>
</dbReference>
<comment type="similarity">
    <text evidence="1">Belongs to the short-chain dehydrogenases/reductases (SDR) family.</text>
</comment>
<dbReference type="InterPro" id="IPR002347">
    <property type="entry name" value="SDR_fam"/>
</dbReference>
<proteinExistence type="inferred from homology"/>
<protein>
    <submittedName>
        <fullName evidence="4">Uncharacterized protein</fullName>
    </submittedName>
</protein>
<evidence type="ECO:0000256" key="3">
    <source>
        <dbReference type="ARBA" id="ARBA00023002"/>
    </source>
</evidence>
<sequence>QGPAEVSLRVQELSELKTRRSEERCKAAVAQLQEKGLSSKYYTLDIDDSSSITKLKDFVNDNYGGIDILVGTIGERATTTCGTNYFGTLNVCNTLFPLLKPHARVVNVSSMASQEAIRFTEKQ</sequence>
<name>A0A3R5Q393_MYTGA</name>
<evidence type="ECO:0000313" key="5">
    <source>
        <dbReference type="Proteomes" id="UP000266721"/>
    </source>
</evidence>
<dbReference type="SMR" id="A0A3R5Q393"/>
<feature type="non-terminal residue" evidence="4">
    <location>
        <position position="1"/>
    </location>
</feature>
<feature type="non-terminal residue" evidence="4">
    <location>
        <position position="123"/>
    </location>
</feature>
<dbReference type="PANTHER" id="PTHR43963">
    <property type="entry name" value="CARBONYL REDUCTASE 1-RELATED"/>
    <property type="match status" value="1"/>
</dbReference>
<gene>
    <name evidence="4" type="ORF">AM593_06137</name>
</gene>
<keyword evidence="2" id="KW-0521">NADP</keyword>
<keyword evidence="3" id="KW-0560">Oxidoreductase</keyword>
<dbReference type="Gene3D" id="3.40.50.720">
    <property type="entry name" value="NAD(P)-binding Rossmann-like Domain"/>
    <property type="match status" value="1"/>
</dbReference>
<evidence type="ECO:0000313" key="4">
    <source>
        <dbReference type="EMBL" id="OPL21057.1"/>
    </source>
</evidence>
<organism evidence="4 5">
    <name type="scientific">Mytilus galloprovincialis</name>
    <name type="common">Mediterranean mussel</name>
    <dbReference type="NCBI Taxonomy" id="29158"/>
    <lineage>
        <taxon>Eukaryota</taxon>
        <taxon>Metazoa</taxon>
        <taxon>Spiralia</taxon>
        <taxon>Lophotrochozoa</taxon>
        <taxon>Mollusca</taxon>
        <taxon>Bivalvia</taxon>
        <taxon>Autobranchia</taxon>
        <taxon>Pteriomorphia</taxon>
        <taxon>Mytilida</taxon>
        <taxon>Mytiloidea</taxon>
        <taxon>Mytilidae</taxon>
        <taxon>Mytilinae</taxon>
        <taxon>Mytilus</taxon>
    </lineage>
</organism>
<dbReference type="Proteomes" id="UP000266721">
    <property type="component" value="Unassembled WGS sequence"/>
</dbReference>
<accession>A0A3R5Q393</accession>